<evidence type="ECO:0000256" key="2">
    <source>
        <dbReference type="SAM" id="SignalP"/>
    </source>
</evidence>
<evidence type="ECO:0000256" key="1">
    <source>
        <dbReference type="SAM" id="MobiDB-lite"/>
    </source>
</evidence>
<keyword evidence="2" id="KW-0732">Signal</keyword>
<dbReference type="Proteomes" id="UP000429552">
    <property type="component" value="Unassembled WGS sequence"/>
</dbReference>
<evidence type="ECO:0000313" key="3">
    <source>
        <dbReference type="EMBL" id="GFE26067.1"/>
    </source>
</evidence>
<feature type="compositionally biased region" description="Low complexity" evidence="1">
    <location>
        <begin position="69"/>
        <end position="84"/>
    </location>
</feature>
<feature type="signal peptide" evidence="2">
    <location>
        <begin position="1"/>
        <end position="18"/>
    </location>
</feature>
<comment type="caution">
    <text evidence="3">The sequence shown here is derived from an EMBL/GenBank/DDBJ whole genome shotgun (WGS) entry which is preliminary data.</text>
</comment>
<proteinExistence type="predicted"/>
<organism evidence="3 4">
    <name type="scientific">Streptomyces nigrescens</name>
    <dbReference type="NCBI Taxonomy" id="1920"/>
    <lineage>
        <taxon>Bacteria</taxon>
        <taxon>Bacillati</taxon>
        <taxon>Actinomycetota</taxon>
        <taxon>Actinomycetes</taxon>
        <taxon>Kitasatosporales</taxon>
        <taxon>Streptomycetaceae</taxon>
        <taxon>Streptomyces</taxon>
    </lineage>
</organism>
<gene>
    <name evidence="3" type="ORF">Sliba_65200</name>
</gene>
<feature type="region of interest" description="Disordered" evidence="1">
    <location>
        <begin position="20"/>
        <end position="42"/>
    </location>
</feature>
<reference evidence="3 4" key="1">
    <citation type="submission" date="2019-12" db="EMBL/GenBank/DDBJ databases">
        <title>Whole genome shotgun sequence of Streptomyces libani subsp. libani NBRC 13452.</title>
        <authorList>
            <person name="Ichikawa N."/>
            <person name="Kimura A."/>
            <person name="Kitahashi Y."/>
            <person name="Komaki H."/>
            <person name="Tamura T."/>
        </authorList>
    </citation>
    <scope>NUCLEOTIDE SEQUENCE [LARGE SCALE GENOMIC DNA]</scope>
    <source>
        <strain evidence="3 4">NBRC 13452</strain>
    </source>
</reference>
<accession>A0A640TR30</accession>
<protein>
    <submittedName>
        <fullName evidence="3">Uncharacterized protein</fullName>
    </submittedName>
</protein>
<name>A0A640TR30_STRNI</name>
<dbReference type="EMBL" id="BLIP01000002">
    <property type="protein sequence ID" value="GFE26067.1"/>
    <property type="molecule type" value="Genomic_DNA"/>
</dbReference>
<feature type="region of interest" description="Disordered" evidence="1">
    <location>
        <begin position="67"/>
        <end position="87"/>
    </location>
</feature>
<evidence type="ECO:0000313" key="4">
    <source>
        <dbReference type="Proteomes" id="UP000429552"/>
    </source>
</evidence>
<feature type="chain" id="PRO_5039566112" evidence="2">
    <location>
        <begin position="19"/>
        <end position="144"/>
    </location>
</feature>
<dbReference type="AlphaFoldDB" id="A0A640TR30"/>
<sequence>MATLGAALMAVAVAVALAGGSPPVPPPPVLPSAGRGRAGQPLRRRVVMLSGGSAIRGPYQRRAAVAVPGRGSDGATASGAGSRTLPYGRRRGAGGCGACWGGGFTPGSTKRPGRGGGRRGHSLGIFWDSTNTPLSDRVMRLYHA</sequence>